<dbReference type="Proteomes" id="UP001187471">
    <property type="component" value="Unassembled WGS sequence"/>
</dbReference>
<evidence type="ECO:0000313" key="1">
    <source>
        <dbReference type="EMBL" id="KAK2977441.1"/>
    </source>
</evidence>
<gene>
    <name evidence="1" type="ORF">RJ640_028602</name>
</gene>
<dbReference type="AlphaFoldDB" id="A0AA88RES7"/>
<keyword evidence="2" id="KW-1185">Reference proteome</keyword>
<protein>
    <submittedName>
        <fullName evidence="1">Uncharacterized protein</fullName>
    </submittedName>
</protein>
<comment type="caution">
    <text evidence="1">The sequence shown here is derived from an EMBL/GenBank/DDBJ whole genome shotgun (WGS) entry which is preliminary data.</text>
</comment>
<sequence length="66" mass="7511">MSSFSNSMTKHLHGFLAITSPKFKEMVSKLACTVAFRTSSTNLWNTFADEEIFLLEYDQSLDQESV</sequence>
<name>A0AA88RES7_9ASTE</name>
<reference evidence="1" key="1">
    <citation type="submission" date="2022-12" db="EMBL/GenBank/DDBJ databases">
        <title>Draft genome assemblies for two species of Escallonia (Escalloniales).</title>
        <authorList>
            <person name="Chanderbali A."/>
            <person name="Dervinis C."/>
            <person name="Anghel I."/>
            <person name="Soltis D."/>
            <person name="Soltis P."/>
            <person name="Zapata F."/>
        </authorList>
    </citation>
    <scope>NUCLEOTIDE SEQUENCE</scope>
    <source>
        <strain evidence="1">UCBG92.1500</strain>
        <tissue evidence="1">Leaf</tissue>
    </source>
</reference>
<accession>A0AA88RES7</accession>
<organism evidence="1 2">
    <name type="scientific">Escallonia rubra</name>
    <dbReference type="NCBI Taxonomy" id="112253"/>
    <lineage>
        <taxon>Eukaryota</taxon>
        <taxon>Viridiplantae</taxon>
        <taxon>Streptophyta</taxon>
        <taxon>Embryophyta</taxon>
        <taxon>Tracheophyta</taxon>
        <taxon>Spermatophyta</taxon>
        <taxon>Magnoliopsida</taxon>
        <taxon>eudicotyledons</taxon>
        <taxon>Gunneridae</taxon>
        <taxon>Pentapetalae</taxon>
        <taxon>asterids</taxon>
        <taxon>campanulids</taxon>
        <taxon>Escalloniales</taxon>
        <taxon>Escalloniaceae</taxon>
        <taxon>Escallonia</taxon>
    </lineage>
</organism>
<proteinExistence type="predicted"/>
<dbReference type="EMBL" id="JAVXUO010001984">
    <property type="protein sequence ID" value="KAK2977441.1"/>
    <property type="molecule type" value="Genomic_DNA"/>
</dbReference>
<evidence type="ECO:0000313" key="2">
    <source>
        <dbReference type="Proteomes" id="UP001187471"/>
    </source>
</evidence>